<dbReference type="EMBL" id="JAODUO010000006">
    <property type="protein sequence ID" value="KAK2193847.1"/>
    <property type="molecule type" value="Genomic_DNA"/>
</dbReference>
<reference evidence="3" key="1">
    <citation type="journal article" date="2023" name="Mol. Biol. Evol.">
        <title>Third-Generation Sequencing Reveals the Adaptive Role of the Epigenome in Three Deep-Sea Polychaetes.</title>
        <authorList>
            <person name="Perez M."/>
            <person name="Aroh O."/>
            <person name="Sun Y."/>
            <person name="Lan Y."/>
            <person name="Juniper S.K."/>
            <person name="Young C.R."/>
            <person name="Angers B."/>
            <person name="Qian P.Y."/>
        </authorList>
    </citation>
    <scope>NUCLEOTIDE SEQUENCE</scope>
    <source>
        <strain evidence="3">R07B-5</strain>
    </source>
</reference>
<accession>A0AAD9PFZ8</accession>
<protein>
    <recommendedName>
        <fullName evidence="2">Reelin domain-containing protein</fullName>
    </recommendedName>
</protein>
<dbReference type="InterPro" id="IPR051237">
    <property type="entry name" value="Ferric-chelate_Red/DefProt"/>
</dbReference>
<dbReference type="AlphaFoldDB" id="A0AAD9PFZ8"/>
<sequence length="202" mass="21828">MSPYVHLGWFVLLVLIPTASGYGTGAPADACVTMTPEHNNSSPQTDKSPYTLEVKRSVDDNDTMQACVKGKSFKGILGQIRVEGKTDPIGTFNDTNLPAHTKVMNCTNDDDSVTHASTADKPDGACFVWKIHDHNCKHTLQFVATIAENKDIYWVELKSHVFFIAGHANEHEGTNNGATAAGLKFFTFALCSLLAVVAGTVN</sequence>
<keyword evidence="4" id="KW-1185">Reference proteome</keyword>
<feature type="domain" description="Reelin" evidence="2">
    <location>
        <begin position="31"/>
        <end position="155"/>
    </location>
</feature>
<dbReference type="PANTHER" id="PTHR45828">
    <property type="entry name" value="CYTOCHROME B561/FERRIC REDUCTASE TRANSMEMBRANE"/>
    <property type="match status" value="1"/>
</dbReference>
<evidence type="ECO:0000313" key="4">
    <source>
        <dbReference type="Proteomes" id="UP001209878"/>
    </source>
</evidence>
<dbReference type="Gene3D" id="2.60.40.4060">
    <property type="entry name" value="Reeler domain"/>
    <property type="match status" value="1"/>
</dbReference>
<comment type="caution">
    <text evidence="3">The sequence shown here is derived from an EMBL/GenBank/DDBJ whole genome shotgun (WGS) entry which is preliminary data.</text>
</comment>
<dbReference type="Pfam" id="PF02014">
    <property type="entry name" value="Reeler"/>
    <property type="match status" value="1"/>
</dbReference>
<dbReference type="PANTHER" id="PTHR45828:SF33">
    <property type="entry name" value="DOMON DOMAIN-CONTAINING PROTEIN"/>
    <property type="match status" value="1"/>
</dbReference>
<keyword evidence="1" id="KW-0732">Signal</keyword>
<dbReference type="Proteomes" id="UP001209878">
    <property type="component" value="Unassembled WGS sequence"/>
</dbReference>
<dbReference type="InterPro" id="IPR042307">
    <property type="entry name" value="Reeler_sf"/>
</dbReference>
<dbReference type="CDD" id="cd08544">
    <property type="entry name" value="Reeler"/>
    <property type="match status" value="1"/>
</dbReference>
<organism evidence="3 4">
    <name type="scientific">Ridgeia piscesae</name>
    <name type="common">Tubeworm</name>
    <dbReference type="NCBI Taxonomy" id="27915"/>
    <lineage>
        <taxon>Eukaryota</taxon>
        <taxon>Metazoa</taxon>
        <taxon>Spiralia</taxon>
        <taxon>Lophotrochozoa</taxon>
        <taxon>Annelida</taxon>
        <taxon>Polychaeta</taxon>
        <taxon>Sedentaria</taxon>
        <taxon>Canalipalpata</taxon>
        <taxon>Sabellida</taxon>
        <taxon>Siboglinidae</taxon>
        <taxon>Ridgeia</taxon>
    </lineage>
</organism>
<evidence type="ECO:0000256" key="1">
    <source>
        <dbReference type="SAM" id="SignalP"/>
    </source>
</evidence>
<dbReference type="GO" id="GO:0016020">
    <property type="term" value="C:membrane"/>
    <property type="evidence" value="ECO:0007669"/>
    <property type="project" value="TreeGrafter"/>
</dbReference>
<gene>
    <name evidence="3" type="ORF">NP493_5g15041</name>
</gene>
<evidence type="ECO:0000259" key="2">
    <source>
        <dbReference type="Pfam" id="PF02014"/>
    </source>
</evidence>
<proteinExistence type="predicted"/>
<name>A0AAD9PFZ8_RIDPI</name>
<dbReference type="InterPro" id="IPR002861">
    <property type="entry name" value="Reeler_dom"/>
</dbReference>
<feature type="chain" id="PRO_5042149458" description="Reelin domain-containing protein" evidence="1">
    <location>
        <begin position="22"/>
        <end position="202"/>
    </location>
</feature>
<feature type="signal peptide" evidence="1">
    <location>
        <begin position="1"/>
        <end position="21"/>
    </location>
</feature>
<evidence type="ECO:0000313" key="3">
    <source>
        <dbReference type="EMBL" id="KAK2193847.1"/>
    </source>
</evidence>